<dbReference type="EMBL" id="MU003547">
    <property type="protein sequence ID" value="KAF2463724.1"/>
    <property type="molecule type" value="Genomic_DNA"/>
</dbReference>
<keyword evidence="2" id="KW-1185">Reference proteome</keyword>
<protein>
    <submittedName>
        <fullName evidence="1">Uncharacterized protein</fullName>
    </submittedName>
</protein>
<gene>
    <name evidence="1" type="ORF">BDR25DRAFT_106691</name>
</gene>
<reference evidence="1" key="1">
    <citation type="journal article" date="2020" name="Stud. Mycol.">
        <title>101 Dothideomycetes genomes: a test case for predicting lifestyles and emergence of pathogens.</title>
        <authorList>
            <person name="Haridas S."/>
            <person name="Albert R."/>
            <person name="Binder M."/>
            <person name="Bloem J."/>
            <person name="Labutti K."/>
            <person name="Salamov A."/>
            <person name="Andreopoulos B."/>
            <person name="Baker S."/>
            <person name="Barry K."/>
            <person name="Bills G."/>
            <person name="Bluhm B."/>
            <person name="Cannon C."/>
            <person name="Castanera R."/>
            <person name="Culley D."/>
            <person name="Daum C."/>
            <person name="Ezra D."/>
            <person name="Gonzalez J."/>
            <person name="Henrissat B."/>
            <person name="Kuo A."/>
            <person name="Liang C."/>
            <person name="Lipzen A."/>
            <person name="Lutzoni F."/>
            <person name="Magnuson J."/>
            <person name="Mondo S."/>
            <person name="Nolan M."/>
            <person name="Ohm R."/>
            <person name="Pangilinan J."/>
            <person name="Park H.-J."/>
            <person name="Ramirez L."/>
            <person name="Alfaro M."/>
            <person name="Sun H."/>
            <person name="Tritt A."/>
            <person name="Yoshinaga Y."/>
            <person name="Zwiers L.-H."/>
            <person name="Turgeon B."/>
            <person name="Goodwin S."/>
            <person name="Spatafora J."/>
            <person name="Crous P."/>
            <person name="Grigoriev I."/>
        </authorList>
    </citation>
    <scope>NUCLEOTIDE SEQUENCE</scope>
    <source>
        <strain evidence="1">ATCC 200398</strain>
    </source>
</reference>
<organism evidence="1 2">
    <name type="scientific">Lindgomyces ingoldianus</name>
    <dbReference type="NCBI Taxonomy" id="673940"/>
    <lineage>
        <taxon>Eukaryota</taxon>
        <taxon>Fungi</taxon>
        <taxon>Dikarya</taxon>
        <taxon>Ascomycota</taxon>
        <taxon>Pezizomycotina</taxon>
        <taxon>Dothideomycetes</taxon>
        <taxon>Pleosporomycetidae</taxon>
        <taxon>Pleosporales</taxon>
        <taxon>Lindgomycetaceae</taxon>
        <taxon>Lindgomyces</taxon>
    </lineage>
</organism>
<sequence>MAPGAKRKRGDRTYSQESNDSGSRPSPHRPQNLGIAHAHQQNSNGRGGRRSSRTGRGGSSTPHSPTVAQASPSAMSPPAMVPPSTKSHPAHPTSAQALPSNDSSSDLPDSPSAPKFNLYLTPERVSSWSGAGRKAVVEDGVAAQAQGDMLTLSLLFEELVQACVDQTLAADALGSTVREILASPASDALDPASIFLDTASTLMEAGTALTSLKPMLEASGVDPMRMRGELDTNLLTALNLVRPTFSRVAIRKATHALYRQSNYNLLREETEGYSKLITEYFTTVHNEPPKVEVVIDTFQRVKALIGAFDLDVGRVLDVTLDVFANLLVKHTRFFVKLLRLSSWWPDQKVPHGIEWEEPGVSALPRWALPTFANWYYTEDEKEEQLRLREIRDRKFWSRIVTSDMTFRSTKSGLDAYFELGARRIIGSPSFKADTGTSTGAPKEMPDFEKVQKWSQEWMANTKTLPPSGNRIAAQLLGFKLRFYASDARDVHDTLPDNLIYLAALLIKIGFISLVDLYPHLYPLDEDMPALKDKLEEAKKEQIKKLKGQSGNALTMAAPLSDDTLPVPVLVTRLRESESKPSSKPDSERATPARAEEEVAENLPEPVDQKTALLRSLLCIGAIPEALYILGKFPWLLDVYPDLHDYVFRLLHHSLTKVYSWSRPFPSHVTTPKQTPINGAGPHGPPRTSDYPPRRTLRWAKLEEKDAGDGIDYRFYWEDWLDNVPICQTVDDVFKLCDSLLGLVGPEMGKDPMLLTKLARIGKKSLMEDNSTKNLGRWTLLCSTLLGPALTFSGTNPGAVNEVWELFKYFDTKTRFIIYKNWFTSRSVWKEGSSTQVKFLEVDAETKILMNRISKENVKTMGKVLAKVAHACPGIVFDKAAERFENYGNFVDVLVECCRFLTYLGYDCLTWSLTNSLSKGGRQAVQADGMLTSPWLKNAAEFIGKVCRRYSNMDPVPVLQYFLDQLCRTNPSMLAVLEQIITSMGGIGSYVTLTETQVLGISAGPRLRAFTLEHYLGDQQHLSRPSARRLMRSLKSSGLCKNILIALAIEVRKYLARNEIDDMPLKVLGITLDNLYSGFAQFLDLLRSNLHVNDFDAVIPGVVELMEDYRVDPPLAFAICRESISMRVNAARAEGRSSPMKLRPEPKNPQANGDVIMGGTEGESAVKVDAAAAESIKIEVLESQDVEMKDSLKVDDSSTPKESSMLSANPTPWRSNSVIEALADQLKTTMPKQFGNHVCLSFYITFWQLSLGDLVNSVKEYNAAQNYFAEKAKSIDTRRDVSVQATRKRDSERQAMTDLLREATDGMTAVKRTAKQLQEEMHQWFDRIPMVDARTDVLYDTILQDCFLPRIQLSSHDAQFAAAMLRFMHSSGVPGFRTMKLLDQLFRFRFLSNLFYMCTSRESQNIGRFLNDILKELKTWHTSQDNYTKFATGQKRLPGFGRTFNADRTPITFLDYEDFRRVLFKWHTNLFRALESCLKNEEYMHIRNAINVLKAVAPNFPVIDSQGKSLHQQVQIMSQTESREDLKLAAMSLLGDFKKGEKLWVPSQTFHHVRVGPNAPNAGGRVTSEQPTTPQPVEKTTPKALNTTAPKFTPKQVTLNGVSNSDAKPSNEHEDGEVEDEKTKTATAAANTEPRLKGPEPRKSTPNPVEQPPTTPSHQKEAEQLKLRNARPDTHSSKASTSQGPPLAPMLGRPDSRGTIPHQPTSVTLSRVPHALPSRPDALPPRARPIDRPGPEPPTQSRNDPRNKANAEFGRLDRPTDNLRESFPDRREPSPPGRRLPPRARTPDRAPNSMDRRDPGWGRDPREYHDDRSMRPPPRDGRGPPLGRGPSWPDNSRDLRDPRDPRELRDARDARDRVDPRGPLPPPDNSRTRVHSSTGSTDDTNTYRRDFTPKNPQGGDRAGQLPLRPPIDRSTTNVPVPASDRAQSAGDRPLINPDRAAFIEGDRGRNDPFRSERDSRRERGSRPQSPRRADDRNTTSYHNRNEVGRDNRDDRNNERGQHGRDHREEPTGHAPTGPRGGRNEFTESPMSTRVTREMFQPSHSSRVSQSQDPNYGRLKPTVDPIPSGPRNLMTDRRDQIRRESASHEQTLSTPPPPLPPPTGPAQQDTSGVHPSRLNQIHGPPLQTDMPRAPSGPRNAARTPHGPSASPSTRAAPTGPASTERNGRTQDKSSTRALSSSFNQGAPTAPGSLNDRNAIDRGTSIRGRGSRASGPIDALNMPSPAGSHSHPSTPNTTRPEGPLSRSDRPEHASNRPDNHAHDDGRVESRSSRDGRRGDRSGRRRSRSPDRGDRRPDERSARNDELEKVTDRERGSGREKRGGDGARRDGERSARDGKERRDRGGREEGMGSGRGEDTNSRRGPNPALAGPPQWTGDGRGEIRSGEPRVRTGGDRREDRDRRGGRDDGRDGRKRARGGDDAAVHSDNKRPRRSVN</sequence>
<dbReference type="Proteomes" id="UP000799755">
    <property type="component" value="Unassembled WGS sequence"/>
</dbReference>
<evidence type="ECO:0000313" key="2">
    <source>
        <dbReference type="Proteomes" id="UP000799755"/>
    </source>
</evidence>
<accession>A0ACB6Q9L5</accession>
<proteinExistence type="predicted"/>
<evidence type="ECO:0000313" key="1">
    <source>
        <dbReference type="EMBL" id="KAF2463724.1"/>
    </source>
</evidence>
<comment type="caution">
    <text evidence="1">The sequence shown here is derived from an EMBL/GenBank/DDBJ whole genome shotgun (WGS) entry which is preliminary data.</text>
</comment>
<name>A0ACB6Q9L5_9PLEO</name>